<dbReference type="EMBL" id="NQIK02000001">
    <property type="protein sequence ID" value="KAF7578090.1"/>
    <property type="molecule type" value="Genomic_DNA"/>
</dbReference>
<dbReference type="Proteomes" id="UP000245464">
    <property type="component" value="Chromosome 1"/>
</dbReference>
<sequence length="36" mass="3875">MAPSPGPRTAKQAALITNRNMAESPFLHRLPTEIAS</sequence>
<dbReference type="AlphaFoldDB" id="A0A5M9LLX3"/>
<dbReference type="Proteomes" id="UP000249757">
    <property type="component" value="Unassembled WGS sequence"/>
</dbReference>
<evidence type="ECO:0000313" key="2">
    <source>
        <dbReference type="EMBL" id="KAI1518190.1"/>
    </source>
</evidence>
<reference evidence="4" key="4">
    <citation type="journal article" date="2022" name="Microb. Genom.">
        <title>A global pangenome for the wheat fungal pathogen Pyrenophora tritici-repentis and prediction of effector protein structural homology.</title>
        <authorList>
            <person name="Moolhuijzen P.M."/>
            <person name="See P.T."/>
            <person name="Shi G."/>
            <person name="Powell H.R."/>
            <person name="Cockram J."/>
            <person name="Jorgensen L.N."/>
            <person name="Benslimane H."/>
            <person name="Strelkov S.E."/>
            <person name="Turner J."/>
            <person name="Liu Z."/>
            <person name="Moffat C.S."/>
        </authorList>
    </citation>
    <scope>NUCLEOTIDE SEQUENCE [LARGE SCALE GENOMIC DNA]</scope>
</reference>
<name>A0A5M9LLX3_9PLEO</name>
<keyword evidence="4" id="KW-1185">Reference proteome</keyword>
<evidence type="ECO:0000313" key="1">
    <source>
        <dbReference type="EMBL" id="KAF7578090.1"/>
    </source>
</evidence>
<dbReference type="EMBL" id="NRDI02000003">
    <property type="protein sequence ID" value="KAI1518190.1"/>
    <property type="molecule type" value="Genomic_DNA"/>
</dbReference>
<protein>
    <submittedName>
        <fullName evidence="1">Uncharacterized protein</fullName>
    </submittedName>
</protein>
<comment type="caution">
    <text evidence="1">The sequence shown here is derived from an EMBL/GenBank/DDBJ whole genome shotgun (WGS) entry which is preliminary data.</text>
</comment>
<evidence type="ECO:0000313" key="3">
    <source>
        <dbReference type="Proteomes" id="UP000245464"/>
    </source>
</evidence>
<gene>
    <name evidence="2" type="ORF">Ptr86124_003491</name>
    <name evidence="1" type="ORF">PtrM4_023300</name>
</gene>
<organism evidence="1 3">
    <name type="scientific">Pyrenophora tritici-repentis</name>
    <dbReference type="NCBI Taxonomy" id="45151"/>
    <lineage>
        <taxon>Eukaryota</taxon>
        <taxon>Fungi</taxon>
        <taxon>Dikarya</taxon>
        <taxon>Ascomycota</taxon>
        <taxon>Pezizomycotina</taxon>
        <taxon>Dothideomycetes</taxon>
        <taxon>Pleosporomycetidae</taxon>
        <taxon>Pleosporales</taxon>
        <taxon>Pleosporineae</taxon>
        <taxon>Pleosporaceae</taxon>
        <taxon>Pyrenophora</taxon>
    </lineage>
</organism>
<reference evidence="2" key="2">
    <citation type="submission" date="2021-05" db="EMBL/GenBank/DDBJ databases">
        <authorList>
            <person name="Moolhuijzen P.M."/>
            <person name="Moffat C.S."/>
        </authorList>
    </citation>
    <scope>NUCLEOTIDE SEQUENCE</scope>
    <source>
        <strain evidence="2">86-124</strain>
    </source>
</reference>
<accession>A0A5M9LLX3</accession>
<reference evidence="1" key="1">
    <citation type="journal article" date="2018" name="BMC Genomics">
        <title>Comparative genomics of the wheat fungal pathogen Pyrenophora tritici-repentis reveals chromosomal variations and genome plasticity.</title>
        <authorList>
            <person name="Moolhuijzen P."/>
            <person name="See P.T."/>
            <person name="Hane J.K."/>
            <person name="Shi G."/>
            <person name="Liu Z."/>
            <person name="Oliver R.P."/>
            <person name="Moffat C.S."/>
        </authorList>
    </citation>
    <scope>NUCLEOTIDE SEQUENCE [LARGE SCALE GENOMIC DNA]</scope>
    <source>
        <strain evidence="1">M4</strain>
    </source>
</reference>
<evidence type="ECO:0000313" key="4">
    <source>
        <dbReference type="Proteomes" id="UP000249757"/>
    </source>
</evidence>
<proteinExistence type="predicted"/>
<reference evidence="2" key="3">
    <citation type="journal article" date="2022" name="bioRxiv">
        <title>A global pangenome for the wheat fungal pathogen Pyrenophora tritici-repentis and prediction of effector protein structural homology.</title>
        <authorList>
            <person name="Moolhuijzen P."/>
            <person name="See P.T."/>
            <person name="Shi G."/>
            <person name="Powell H.R."/>
            <person name="Cockram J."/>
            <person name="Jorgensen L.N."/>
            <person name="Benslimane H."/>
            <person name="Strelkov S.E."/>
            <person name="Turner J."/>
            <person name="Liu Z."/>
            <person name="Moffat C.S."/>
        </authorList>
    </citation>
    <scope>NUCLEOTIDE SEQUENCE</scope>
    <source>
        <strain evidence="2">86-124</strain>
    </source>
</reference>